<feature type="domain" description="GGDEF" evidence="10">
    <location>
        <begin position="710"/>
        <end position="843"/>
    </location>
</feature>
<dbReference type="EMBL" id="LAZR01002742">
    <property type="protein sequence ID" value="KKN26164.1"/>
    <property type="molecule type" value="Genomic_DNA"/>
</dbReference>
<evidence type="ECO:0000256" key="5">
    <source>
        <dbReference type="SAM" id="Phobius"/>
    </source>
</evidence>
<dbReference type="PROSITE" id="PS50113">
    <property type="entry name" value="PAC"/>
    <property type="match status" value="1"/>
</dbReference>
<dbReference type="InterPro" id="IPR000160">
    <property type="entry name" value="GGDEF_dom"/>
</dbReference>
<dbReference type="CDD" id="cd00130">
    <property type="entry name" value="PAS"/>
    <property type="match status" value="1"/>
</dbReference>
<dbReference type="CDD" id="cd01949">
    <property type="entry name" value="GGDEF"/>
    <property type="match status" value="1"/>
</dbReference>
<dbReference type="Gene3D" id="3.30.450.20">
    <property type="entry name" value="PAS domain"/>
    <property type="match status" value="1"/>
</dbReference>
<dbReference type="Gene3D" id="3.30.70.270">
    <property type="match status" value="1"/>
</dbReference>
<dbReference type="InterPro" id="IPR001610">
    <property type="entry name" value="PAC"/>
</dbReference>
<dbReference type="PROSITE" id="PS50887">
    <property type="entry name" value="GGDEF"/>
    <property type="match status" value="1"/>
</dbReference>
<evidence type="ECO:0000259" key="6">
    <source>
        <dbReference type="PROSITE" id="PS50112"/>
    </source>
</evidence>
<dbReference type="InterPro" id="IPR043128">
    <property type="entry name" value="Rev_trsase/Diguanyl_cyclase"/>
</dbReference>
<dbReference type="SUPFAM" id="SSF141868">
    <property type="entry name" value="EAL domain-like"/>
    <property type="match status" value="1"/>
</dbReference>
<dbReference type="Pfam" id="PF03924">
    <property type="entry name" value="CHASE"/>
    <property type="match status" value="1"/>
</dbReference>
<dbReference type="InterPro" id="IPR035919">
    <property type="entry name" value="EAL_sf"/>
</dbReference>
<feature type="transmembrane region" description="Helical" evidence="5">
    <location>
        <begin position="483"/>
        <end position="505"/>
    </location>
</feature>
<dbReference type="InterPro" id="IPR006189">
    <property type="entry name" value="CHASE_dom"/>
</dbReference>
<dbReference type="Gene3D" id="3.30.450.350">
    <property type="entry name" value="CHASE domain"/>
    <property type="match status" value="1"/>
</dbReference>
<reference evidence="11" key="1">
    <citation type="journal article" date="2015" name="Nature">
        <title>Complex archaea that bridge the gap between prokaryotes and eukaryotes.</title>
        <authorList>
            <person name="Spang A."/>
            <person name="Saw J.H."/>
            <person name="Jorgensen S.L."/>
            <person name="Zaremba-Niedzwiedzka K."/>
            <person name="Martijn J."/>
            <person name="Lind A.E."/>
            <person name="van Eijk R."/>
            <person name="Schleper C."/>
            <person name="Guy L."/>
            <person name="Ettema T.J."/>
        </authorList>
    </citation>
    <scope>NUCLEOTIDE SEQUENCE</scope>
</reference>
<dbReference type="Pfam" id="PF00990">
    <property type="entry name" value="GGDEF"/>
    <property type="match status" value="1"/>
</dbReference>
<dbReference type="SMART" id="SM00052">
    <property type="entry name" value="EAL"/>
    <property type="match status" value="1"/>
</dbReference>
<evidence type="ECO:0000259" key="9">
    <source>
        <dbReference type="PROSITE" id="PS50883"/>
    </source>
</evidence>
<dbReference type="InterPro" id="IPR000014">
    <property type="entry name" value="PAS"/>
</dbReference>
<evidence type="ECO:0000256" key="3">
    <source>
        <dbReference type="ARBA" id="ARBA00022989"/>
    </source>
</evidence>
<gene>
    <name evidence="11" type="ORF">LCGC14_0877390</name>
</gene>
<dbReference type="PROSITE" id="PS50839">
    <property type="entry name" value="CHASE"/>
    <property type="match status" value="1"/>
</dbReference>
<dbReference type="GO" id="GO:0007165">
    <property type="term" value="P:signal transduction"/>
    <property type="evidence" value="ECO:0007669"/>
    <property type="project" value="UniProtKB-ARBA"/>
</dbReference>
<dbReference type="Gene3D" id="3.20.20.450">
    <property type="entry name" value="EAL domain"/>
    <property type="match status" value="1"/>
</dbReference>
<dbReference type="SUPFAM" id="SSF55785">
    <property type="entry name" value="PYP-like sensor domain (PAS domain)"/>
    <property type="match status" value="1"/>
</dbReference>
<dbReference type="InterPro" id="IPR052155">
    <property type="entry name" value="Biofilm_reg_signaling"/>
</dbReference>
<dbReference type="FunFam" id="3.30.70.270:FF:000001">
    <property type="entry name" value="Diguanylate cyclase domain protein"/>
    <property type="match status" value="1"/>
</dbReference>
<evidence type="ECO:0000259" key="10">
    <source>
        <dbReference type="PROSITE" id="PS50887"/>
    </source>
</evidence>
<evidence type="ECO:0000259" key="8">
    <source>
        <dbReference type="PROSITE" id="PS50839"/>
    </source>
</evidence>
<dbReference type="SMART" id="SM01079">
    <property type="entry name" value="CHASE"/>
    <property type="match status" value="1"/>
</dbReference>
<evidence type="ECO:0000259" key="7">
    <source>
        <dbReference type="PROSITE" id="PS50113"/>
    </source>
</evidence>
<dbReference type="AlphaFoldDB" id="A0A0F9P7T5"/>
<dbReference type="Pfam" id="PF13426">
    <property type="entry name" value="PAS_9"/>
    <property type="match status" value="1"/>
</dbReference>
<dbReference type="InterPro" id="IPR029787">
    <property type="entry name" value="Nucleotide_cyclase"/>
</dbReference>
<feature type="domain" description="PAC" evidence="7">
    <location>
        <begin position="626"/>
        <end position="678"/>
    </location>
</feature>
<sequence length="1111" mass="126538">MVVYRNVFTYVAYLLLSWLSLSIAGIEPSATLVSFPAGLSIALLMRYPLYQVAVGIFLAAFCSTLWSLSQASLITPEKISLSAALALAALIQAILGKAILVRFIKTPFTLSYDKDVFTFLVIVPLICLISPTLSFCLAEVISPATFSMAYWLFWWIGDTMGLLLLLPILLSFIGEPKALWRSRRVSLSILFLISAVLVTIISFSLKQFEQNRLVDRFHIRAQEISSVLQIALRTQELIQDGVARLFASSENVTREEFKTFVLWATQKNPYIQTVEWLPKISNSQRASYEEKQKQYFGEDFFIKEIKLLNDKKIIVRSGEYDFYFPITYLEPEWDNSVSLGFNPYSSVLSRDAIDKAIETGESAARSPLVIIRDSSRIESLILYRAIYFSSDERITLNKENEVLGLVNIAIRIDDFLNEVLGDKYAAEFTLRWRDNQSGRFYYGEDTANKSDINYDVPFKLAGREMQFEFSPTTYFIEMHATQLSSIVTVAGYLFSALFMLLFLSITGRSFRISEEVKKRTFDLSQATDRAQESETRMRDILTKMQLTEQQLRLSDSAFNATGEAMMTADHHKNVVAVNDAFSKITGFRADEIIDSYPAFFVEALTDDELSILSETFWNSLNSKGSWKGEITIVSKNKHRFPAYVSVSAIYDDNDRMSHFVVVFSDISEVKAAQIKIERQANYDALTDLPNRRLFNDRLQQAIKHSERYAEKLCLMFLDLDRFKDVNDTLGHEFGDELLKIMAGRIKLSVRDVDTVARLGGDEFTIILTQFDNKSQAMTLAQKLIKEIENAVVIKSQTIRVSTSIGITFYPGDGHDSSTLIQNADRAMYSAKEMGGSAFKFYNAELESNWLSRTLIMSELESALEKGELKVYYQPIISVITNNEEVQAEALVRWEHPLRGLIPPGDFLPQAERMGLIDKVDDYVFKRVCEHLKLWQKKGLGQSYISVNRSAHNFGIQRGRLNWLEYLKQEKISAEFITLEITESILMQKHSESQFLIQQLRDAGVNIAVDDFGTGYSSLSYLKEMDIDSLKIDRTFIKDIFSNNDDRAIVQAIIEMAKHLDIKVVAEGVETAQQADTLKKMGCSSLQGFYYSKPLPEKEFEEFLLKTLMISF</sequence>
<feature type="domain" description="EAL" evidence="9">
    <location>
        <begin position="852"/>
        <end position="1107"/>
    </location>
</feature>
<dbReference type="InterPro" id="IPR035965">
    <property type="entry name" value="PAS-like_dom_sf"/>
</dbReference>
<feature type="transmembrane region" description="Helical" evidence="5">
    <location>
        <begin position="150"/>
        <end position="173"/>
    </location>
</feature>
<evidence type="ECO:0000256" key="4">
    <source>
        <dbReference type="ARBA" id="ARBA00023136"/>
    </source>
</evidence>
<dbReference type="InterPro" id="IPR001633">
    <property type="entry name" value="EAL_dom"/>
</dbReference>
<comment type="caution">
    <text evidence="11">The sequence shown here is derived from an EMBL/GenBank/DDBJ whole genome shotgun (WGS) entry which is preliminary data.</text>
</comment>
<feature type="transmembrane region" description="Helical" evidence="5">
    <location>
        <begin position="80"/>
        <end position="104"/>
    </location>
</feature>
<evidence type="ECO:0000256" key="2">
    <source>
        <dbReference type="ARBA" id="ARBA00022692"/>
    </source>
</evidence>
<proteinExistence type="predicted"/>
<protein>
    <submittedName>
        <fullName evidence="11">Uncharacterized protein</fullName>
    </submittedName>
</protein>
<dbReference type="CDD" id="cd01948">
    <property type="entry name" value="EAL"/>
    <property type="match status" value="1"/>
</dbReference>
<feature type="transmembrane region" description="Helical" evidence="5">
    <location>
        <begin position="185"/>
        <end position="205"/>
    </location>
</feature>
<feature type="domain" description="PAS" evidence="6">
    <location>
        <begin position="557"/>
        <end position="623"/>
    </location>
</feature>
<dbReference type="InterPro" id="IPR000700">
    <property type="entry name" value="PAS-assoc_C"/>
</dbReference>
<organism evidence="11">
    <name type="scientific">marine sediment metagenome</name>
    <dbReference type="NCBI Taxonomy" id="412755"/>
    <lineage>
        <taxon>unclassified sequences</taxon>
        <taxon>metagenomes</taxon>
        <taxon>ecological metagenomes</taxon>
    </lineage>
</organism>
<dbReference type="InterPro" id="IPR042240">
    <property type="entry name" value="CHASE_sf"/>
</dbReference>
<dbReference type="Pfam" id="PF00563">
    <property type="entry name" value="EAL"/>
    <property type="match status" value="1"/>
</dbReference>
<dbReference type="NCBIfam" id="TIGR00254">
    <property type="entry name" value="GGDEF"/>
    <property type="match status" value="1"/>
</dbReference>
<keyword evidence="2 5" id="KW-0812">Transmembrane</keyword>
<evidence type="ECO:0000313" key="11">
    <source>
        <dbReference type="EMBL" id="KKN26164.1"/>
    </source>
</evidence>
<dbReference type="PANTHER" id="PTHR44757">
    <property type="entry name" value="DIGUANYLATE CYCLASE DGCP"/>
    <property type="match status" value="1"/>
</dbReference>
<dbReference type="PROSITE" id="PS50883">
    <property type="entry name" value="EAL"/>
    <property type="match status" value="1"/>
</dbReference>
<dbReference type="GO" id="GO:0003824">
    <property type="term" value="F:catalytic activity"/>
    <property type="evidence" value="ECO:0007669"/>
    <property type="project" value="UniProtKB-ARBA"/>
</dbReference>
<feature type="transmembrane region" description="Helical" evidence="5">
    <location>
        <begin position="48"/>
        <end position="68"/>
    </location>
</feature>
<feature type="domain" description="CHASE" evidence="8">
    <location>
        <begin position="248"/>
        <end position="419"/>
    </location>
</feature>
<accession>A0A0F9P7T5</accession>
<keyword evidence="3 5" id="KW-1133">Transmembrane helix</keyword>
<feature type="transmembrane region" description="Helical" evidence="5">
    <location>
        <begin position="116"/>
        <end position="138"/>
    </location>
</feature>
<dbReference type="GO" id="GO:0016020">
    <property type="term" value="C:membrane"/>
    <property type="evidence" value="ECO:0007669"/>
    <property type="project" value="UniProtKB-SubCell"/>
</dbReference>
<comment type="subcellular location">
    <subcellularLocation>
        <location evidence="1">Membrane</location>
    </subcellularLocation>
</comment>
<dbReference type="NCBIfam" id="TIGR00229">
    <property type="entry name" value="sensory_box"/>
    <property type="match status" value="1"/>
</dbReference>
<keyword evidence="4 5" id="KW-0472">Membrane</keyword>
<name>A0A0F9P7T5_9ZZZZ</name>
<evidence type="ECO:0000256" key="1">
    <source>
        <dbReference type="ARBA" id="ARBA00004370"/>
    </source>
</evidence>
<dbReference type="SUPFAM" id="SSF55073">
    <property type="entry name" value="Nucleotide cyclase"/>
    <property type="match status" value="1"/>
</dbReference>
<dbReference type="PANTHER" id="PTHR44757:SF2">
    <property type="entry name" value="BIOFILM ARCHITECTURE MAINTENANCE PROTEIN MBAA"/>
    <property type="match status" value="1"/>
</dbReference>
<dbReference type="PROSITE" id="PS50112">
    <property type="entry name" value="PAS"/>
    <property type="match status" value="1"/>
</dbReference>
<dbReference type="SMART" id="SM00086">
    <property type="entry name" value="PAC"/>
    <property type="match status" value="1"/>
</dbReference>
<dbReference type="SMART" id="SM00267">
    <property type="entry name" value="GGDEF"/>
    <property type="match status" value="1"/>
</dbReference>